<dbReference type="EMBL" id="JAQMWT010000177">
    <property type="protein sequence ID" value="KAJ8608281.1"/>
    <property type="molecule type" value="Genomic_DNA"/>
</dbReference>
<accession>A0AAD7UL30</accession>
<keyword evidence="2" id="KW-1185">Reference proteome</keyword>
<name>A0AAD7UL30_9STRA</name>
<dbReference type="Gene3D" id="1.20.910.10">
    <property type="entry name" value="Heme oxygenase-like"/>
    <property type="match status" value="1"/>
</dbReference>
<dbReference type="InterPro" id="IPR016053">
    <property type="entry name" value="Haem_Oase-like"/>
</dbReference>
<evidence type="ECO:0000313" key="1">
    <source>
        <dbReference type="EMBL" id="KAJ8608281.1"/>
    </source>
</evidence>
<organism evidence="1 2">
    <name type="scientific">Chrysophaeum taylorii</name>
    <dbReference type="NCBI Taxonomy" id="2483200"/>
    <lineage>
        <taxon>Eukaryota</taxon>
        <taxon>Sar</taxon>
        <taxon>Stramenopiles</taxon>
        <taxon>Ochrophyta</taxon>
        <taxon>Pelagophyceae</taxon>
        <taxon>Pelagomonadales</taxon>
        <taxon>Pelagomonadaceae</taxon>
        <taxon>Chrysophaeum</taxon>
    </lineage>
</organism>
<comment type="caution">
    <text evidence="1">The sequence shown here is derived from an EMBL/GenBank/DDBJ whole genome shotgun (WGS) entry which is preliminary data.</text>
</comment>
<dbReference type="InterPro" id="IPR016084">
    <property type="entry name" value="Haem_Oase-like_multi-hlx"/>
</dbReference>
<dbReference type="GO" id="GO:0004392">
    <property type="term" value="F:heme oxygenase (decyclizing) activity"/>
    <property type="evidence" value="ECO:0007669"/>
    <property type="project" value="InterPro"/>
</dbReference>
<dbReference type="AlphaFoldDB" id="A0AAD7UL30"/>
<dbReference type="Proteomes" id="UP001230188">
    <property type="component" value="Unassembled WGS sequence"/>
</dbReference>
<reference evidence="1" key="1">
    <citation type="submission" date="2023-01" db="EMBL/GenBank/DDBJ databases">
        <title>Metagenome sequencing of chrysophaentin producing Chrysophaeum taylorii.</title>
        <authorList>
            <person name="Davison J."/>
            <person name="Bewley C."/>
        </authorList>
    </citation>
    <scope>NUCLEOTIDE SEQUENCE</scope>
    <source>
        <strain evidence="1">NIES-1699</strain>
    </source>
</reference>
<gene>
    <name evidence="1" type="ORF">CTAYLR_007286</name>
</gene>
<sequence>MLFWSPLFAVEPQYLYLIDELRLVPSGYLTTIFEDEEEMVLEGSLSSRLKQGTQFAHAKTENARAASAVALLAAFRRVYAALENGANRVCDTPCASVCVDWAPKLRRVGQLDRDLEYFATLDLAAGATE</sequence>
<protein>
    <submittedName>
        <fullName evidence="1">Uncharacterized protein</fullName>
    </submittedName>
</protein>
<dbReference type="GO" id="GO:0006788">
    <property type="term" value="P:heme oxidation"/>
    <property type="evidence" value="ECO:0007669"/>
    <property type="project" value="InterPro"/>
</dbReference>
<dbReference type="Pfam" id="PF01126">
    <property type="entry name" value="Heme_oxygenase"/>
    <property type="match status" value="1"/>
</dbReference>
<evidence type="ECO:0000313" key="2">
    <source>
        <dbReference type="Proteomes" id="UP001230188"/>
    </source>
</evidence>
<dbReference type="SUPFAM" id="SSF48613">
    <property type="entry name" value="Heme oxygenase-like"/>
    <property type="match status" value="1"/>
</dbReference>
<proteinExistence type="predicted"/>